<dbReference type="GO" id="GO:0006915">
    <property type="term" value="P:apoptotic process"/>
    <property type="evidence" value="ECO:0007669"/>
    <property type="project" value="InterPro"/>
</dbReference>
<dbReference type="PANTHER" id="PTHR28540:SF1">
    <property type="entry name" value="BCL2-ASSOCIATED AGONIST OF CELL DEATH"/>
    <property type="match status" value="1"/>
</dbReference>
<dbReference type="GeneTree" id="ENSGT00940000167292"/>
<accession>A0AAY5KFD0</accession>
<dbReference type="Pfam" id="PF10514">
    <property type="entry name" value="Bcl-2_BAD"/>
    <property type="match status" value="1"/>
</dbReference>
<protein>
    <recommendedName>
        <fullName evidence="3">BCL2 associated agonist of cell death b</fullName>
    </recommendedName>
</protein>
<evidence type="ECO:0008006" key="3">
    <source>
        <dbReference type="Google" id="ProtNLM"/>
    </source>
</evidence>
<reference evidence="1 2" key="1">
    <citation type="submission" date="2020-02" db="EMBL/GenBank/DDBJ databases">
        <title>Esox lucius (northern pike) genome, fEsoLuc1, primary haplotype.</title>
        <authorList>
            <person name="Myers G."/>
            <person name="Karagic N."/>
            <person name="Meyer A."/>
            <person name="Pippel M."/>
            <person name="Reichard M."/>
            <person name="Winkler S."/>
            <person name="Tracey A."/>
            <person name="Sims Y."/>
            <person name="Howe K."/>
            <person name="Rhie A."/>
            <person name="Formenti G."/>
            <person name="Durbin R."/>
            <person name="Fedrigo O."/>
            <person name="Jarvis E.D."/>
        </authorList>
    </citation>
    <scope>NUCLEOTIDE SEQUENCE [LARGE SCALE GENOMIC DNA]</scope>
</reference>
<dbReference type="Proteomes" id="UP000265140">
    <property type="component" value="Chromosome 24"/>
</dbReference>
<dbReference type="Ensembl" id="ENSELUT00000093382.1">
    <property type="protein sequence ID" value="ENSELUP00000087456.1"/>
    <property type="gene ID" value="ENSELUG00000011952.3"/>
</dbReference>
<organism evidence="1 2">
    <name type="scientific">Esox lucius</name>
    <name type="common">Northern pike</name>
    <dbReference type="NCBI Taxonomy" id="8010"/>
    <lineage>
        <taxon>Eukaryota</taxon>
        <taxon>Metazoa</taxon>
        <taxon>Chordata</taxon>
        <taxon>Craniata</taxon>
        <taxon>Vertebrata</taxon>
        <taxon>Euteleostomi</taxon>
        <taxon>Actinopterygii</taxon>
        <taxon>Neopterygii</taxon>
        <taxon>Teleostei</taxon>
        <taxon>Protacanthopterygii</taxon>
        <taxon>Esociformes</taxon>
        <taxon>Esocidae</taxon>
        <taxon>Esox</taxon>
    </lineage>
</organism>
<sequence length="191" mass="21146">MGCSTPYRNGISTSTILPHTTGTGDRLLPYGLFCLITIGTRDGTGAYGLFWLRNTHIHPLILCSFFIGEGRIRLNSESQVFATSGGERSGELQGLGQGLNCVATEGLPFRVRSQSAPPALWAAKRYGRQLRRMSDEFDTWLDKGQMKRVKSAGAAKQMTTSPSWWAFLFSHKETETEKTPNLIITEPRSSE</sequence>
<reference evidence="1" key="3">
    <citation type="submission" date="2025-09" db="UniProtKB">
        <authorList>
            <consortium name="Ensembl"/>
        </authorList>
    </citation>
    <scope>IDENTIFICATION</scope>
</reference>
<name>A0AAY5KFD0_ESOLU</name>
<evidence type="ECO:0000313" key="1">
    <source>
        <dbReference type="Ensembl" id="ENSELUP00000087456.1"/>
    </source>
</evidence>
<dbReference type="PANTHER" id="PTHR28540">
    <property type="entry name" value="BCL2-ASSOCIATED AGONIST OF CELL DEATH"/>
    <property type="match status" value="1"/>
</dbReference>
<dbReference type="AlphaFoldDB" id="A0AAY5KFD0"/>
<reference evidence="1" key="2">
    <citation type="submission" date="2025-08" db="UniProtKB">
        <authorList>
            <consortium name="Ensembl"/>
        </authorList>
    </citation>
    <scope>IDENTIFICATION</scope>
</reference>
<proteinExistence type="predicted"/>
<dbReference type="InterPro" id="IPR018868">
    <property type="entry name" value="BAD"/>
</dbReference>
<keyword evidence="2" id="KW-1185">Reference proteome</keyword>
<evidence type="ECO:0000313" key="2">
    <source>
        <dbReference type="Proteomes" id="UP000265140"/>
    </source>
</evidence>